<comment type="caution">
    <text evidence="1">The sequence shown here is derived from an EMBL/GenBank/DDBJ whole genome shotgun (WGS) entry which is preliminary data.</text>
</comment>
<dbReference type="RefSeq" id="WP_187222997.1">
    <property type="nucleotide sequence ID" value="NZ_JABVED010000013.1"/>
</dbReference>
<keyword evidence="2" id="KW-1185">Reference proteome</keyword>
<gene>
    <name evidence="1" type="ORF">GPZ80_22595</name>
</gene>
<dbReference type="EMBL" id="JABVED010000013">
    <property type="protein sequence ID" value="MBC6449955.1"/>
    <property type="molecule type" value="Genomic_DNA"/>
</dbReference>
<name>A0ABR7LB94_9PSEU</name>
<evidence type="ECO:0000313" key="1">
    <source>
        <dbReference type="EMBL" id="MBC6449955.1"/>
    </source>
</evidence>
<dbReference type="Proteomes" id="UP000734823">
    <property type="component" value="Unassembled WGS sequence"/>
</dbReference>
<sequence>MTEVRNQEAAMQDTRELVAKVATPSRATAAPQALRGGGDEELRFWEVLKGITAPADFTLVSHGRPRHALDLGAVRAG</sequence>
<evidence type="ECO:0000313" key="2">
    <source>
        <dbReference type="Proteomes" id="UP000734823"/>
    </source>
</evidence>
<protein>
    <submittedName>
        <fullName evidence="1">Uncharacterized protein</fullName>
    </submittedName>
</protein>
<accession>A0ABR7LB94</accession>
<reference evidence="1 2" key="1">
    <citation type="submission" date="2020-06" db="EMBL/GenBank/DDBJ databases">
        <title>Actinokineospora xiongansis sp. nov., isolated from soil of Baiyangdian.</title>
        <authorList>
            <person name="Zhang X."/>
        </authorList>
    </citation>
    <scope>NUCLEOTIDE SEQUENCE [LARGE SCALE GENOMIC DNA]</scope>
    <source>
        <strain evidence="1 2">HBU206404</strain>
    </source>
</reference>
<proteinExistence type="predicted"/>
<organism evidence="1 2">
    <name type="scientific">Actinokineospora xionganensis</name>
    <dbReference type="NCBI Taxonomy" id="2684470"/>
    <lineage>
        <taxon>Bacteria</taxon>
        <taxon>Bacillati</taxon>
        <taxon>Actinomycetota</taxon>
        <taxon>Actinomycetes</taxon>
        <taxon>Pseudonocardiales</taxon>
        <taxon>Pseudonocardiaceae</taxon>
        <taxon>Actinokineospora</taxon>
    </lineage>
</organism>